<sequence length="106" mass="12086">MLFAEDSSLFIRFVLIRRSLESSLHTNTPNSRSHMLRRLTCITLSLRVRSADDVPRNIISGHVLVMFIVIIVIGRRDHVGVTHLAVALTHRLSLTLKEIKVLFENT</sequence>
<dbReference type="EMBL" id="BPLQ01000996">
    <property type="protein sequence ID" value="GIX77241.1"/>
    <property type="molecule type" value="Genomic_DNA"/>
</dbReference>
<dbReference type="Proteomes" id="UP001054837">
    <property type="component" value="Unassembled WGS sequence"/>
</dbReference>
<keyword evidence="2" id="KW-1185">Reference proteome</keyword>
<protein>
    <submittedName>
        <fullName evidence="1">Uncharacterized protein</fullName>
    </submittedName>
</protein>
<evidence type="ECO:0000313" key="2">
    <source>
        <dbReference type="Proteomes" id="UP001054837"/>
    </source>
</evidence>
<evidence type="ECO:0000313" key="1">
    <source>
        <dbReference type="EMBL" id="GIX77241.1"/>
    </source>
</evidence>
<name>A0AAV4MZ83_9ARAC</name>
<dbReference type="AlphaFoldDB" id="A0AAV4MZ83"/>
<organism evidence="1 2">
    <name type="scientific">Caerostris darwini</name>
    <dbReference type="NCBI Taxonomy" id="1538125"/>
    <lineage>
        <taxon>Eukaryota</taxon>
        <taxon>Metazoa</taxon>
        <taxon>Ecdysozoa</taxon>
        <taxon>Arthropoda</taxon>
        <taxon>Chelicerata</taxon>
        <taxon>Arachnida</taxon>
        <taxon>Araneae</taxon>
        <taxon>Araneomorphae</taxon>
        <taxon>Entelegynae</taxon>
        <taxon>Araneoidea</taxon>
        <taxon>Araneidae</taxon>
        <taxon>Caerostris</taxon>
    </lineage>
</organism>
<gene>
    <name evidence="1" type="ORF">CDAR_85811</name>
</gene>
<proteinExistence type="predicted"/>
<reference evidence="1 2" key="1">
    <citation type="submission" date="2021-06" db="EMBL/GenBank/DDBJ databases">
        <title>Caerostris darwini draft genome.</title>
        <authorList>
            <person name="Kono N."/>
            <person name="Arakawa K."/>
        </authorList>
    </citation>
    <scope>NUCLEOTIDE SEQUENCE [LARGE SCALE GENOMIC DNA]</scope>
</reference>
<accession>A0AAV4MZ83</accession>
<comment type="caution">
    <text evidence="1">The sequence shown here is derived from an EMBL/GenBank/DDBJ whole genome shotgun (WGS) entry which is preliminary data.</text>
</comment>